<gene>
    <name evidence="1" type="ORF">LMG27198_40220</name>
</gene>
<dbReference type="Proteomes" id="UP001144323">
    <property type="component" value="Unassembled WGS sequence"/>
</dbReference>
<reference evidence="1" key="1">
    <citation type="journal article" date="2023" name="Int. J. Syst. Evol. Microbiol.">
        <title>Methylocystis iwaonis sp. nov., a type II methane-oxidizing bacterium from surface soil of a rice paddy field in Japan, and emended description of the genus Methylocystis (ex Whittenbury et al. 1970) Bowman et al. 1993.</title>
        <authorList>
            <person name="Kaise H."/>
            <person name="Sawadogo J.B."/>
            <person name="Alam M.S."/>
            <person name="Ueno C."/>
            <person name="Dianou D."/>
            <person name="Shinjo R."/>
            <person name="Asakawa S."/>
        </authorList>
    </citation>
    <scope>NUCLEOTIDE SEQUENCE</scope>
    <source>
        <strain evidence="1">LMG27198</strain>
    </source>
</reference>
<evidence type="ECO:0000313" key="2">
    <source>
        <dbReference type="Proteomes" id="UP001144323"/>
    </source>
</evidence>
<accession>A0A9W6LTS5</accession>
<dbReference type="EMBL" id="BSEC01000001">
    <property type="protein sequence ID" value="GLI95030.1"/>
    <property type="molecule type" value="Genomic_DNA"/>
</dbReference>
<evidence type="ECO:0000313" key="1">
    <source>
        <dbReference type="EMBL" id="GLI95030.1"/>
    </source>
</evidence>
<name>A0A9W6LTS5_9HYPH</name>
<protein>
    <submittedName>
        <fullName evidence="1">Uncharacterized protein</fullName>
    </submittedName>
</protein>
<comment type="caution">
    <text evidence="1">The sequence shown here is derived from an EMBL/GenBank/DDBJ whole genome shotgun (WGS) entry which is preliminary data.</text>
</comment>
<dbReference type="AlphaFoldDB" id="A0A9W6LTS5"/>
<keyword evidence="2" id="KW-1185">Reference proteome</keyword>
<organism evidence="1 2">
    <name type="scientific">Methylocystis echinoides</name>
    <dbReference type="NCBI Taxonomy" id="29468"/>
    <lineage>
        <taxon>Bacteria</taxon>
        <taxon>Pseudomonadati</taxon>
        <taxon>Pseudomonadota</taxon>
        <taxon>Alphaproteobacteria</taxon>
        <taxon>Hyphomicrobiales</taxon>
        <taxon>Methylocystaceae</taxon>
        <taxon>Methylocystis</taxon>
    </lineage>
</organism>
<sequence length="65" mass="7164">MDKGLADFLIILRSEALEAHKELHFPEQGAEKAQEILEIIAEQVREKLAGYGYGVEPAPKGQISS</sequence>
<proteinExistence type="predicted"/>